<evidence type="ECO:0000313" key="2">
    <source>
        <dbReference type="EMBL" id="KAF6039339.1"/>
    </source>
</evidence>
<comment type="caution">
    <text evidence="2">The sequence shown here is derived from an EMBL/GenBank/DDBJ whole genome shotgun (WGS) entry which is preliminary data.</text>
</comment>
<keyword evidence="1" id="KW-0472">Membrane</keyword>
<dbReference type="InterPro" id="IPR029021">
    <property type="entry name" value="Prot-tyrosine_phosphatase-like"/>
</dbReference>
<feature type="transmembrane region" description="Helical" evidence="1">
    <location>
        <begin position="57"/>
        <end position="79"/>
    </location>
</feature>
<sequence length="126" mass="13878">MSSYQSNRLSVGRLWDAEQSDEEAAVFNLPCRAGIDGGYLIPANVVKLVTFIDQHNAVAVTSSDILSSAAAVCLVYLMAKTKCTLKVAMRYCQEHHIPVLPEGQLLQDLIEFEVYMQGKSVTTLQL</sequence>
<proteinExistence type="predicted"/>
<organism evidence="2 3">
    <name type="scientific">Bugula neritina</name>
    <name type="common">Brown bryozoan</name>
    <name type="synonym">Sertularia neritina</name>
    <dbReference type="NCBI Taxonomy" id="10212"/>
    <lineage>
        <taxon>Eukaryota</taxon>
        <taxon>Metazoa</taxon>
        <taxon>Spiralia</taxon>
        <taxon>Lophotrochozoa</taxon>
        <taxon>Bryozoa</taxon>
        <taxon>Gymnolaemata</taxon>
        <taxon>Cheilostomatida</taxon>
        <taxon>Flustrina</taxon>
        <taxon>Buguloidea</taxon>
        <taxon>Bugulidae</taxon>
        <taxon>Bugula</taxon>
    </lineage>
</organism>
<keyword evidence="1" id="KW-0812">Transmembrane</keyword>
<reference evidence="2" key="1">
    <citation type="submission" date="2020-06" db="EMBL/GenBank/DDBJ databases">
        <title>Draft genome of Bugula neritina, a colonial animal packing powerful symbionts and potential medicines.</title>
        <authorList>
            <person name="Rayko M."/>
        </authorList>
    </citation>
    <scope>NUCLEOTIDE SEQUENCE [LARGE SCALE GENOMIC DNA]</scope>
    <source>
        <strain evidence="2">Kwan_BN1</strain>
    </source>
</reference>
<dbReference type="EMBL" id="VXIV02000274">
    <property type="protein sequence ID" value="KAF6039339.1"/>
    <property type="molecule type" value="Genomic_DNA"/>
</dbReference>
<keyword evidence="3" id="KW-1185">Reference proteome</keyword>
<evidence type="ECO:0000313" key="3">
    <source>
        <dbReference type="Proteomes" id="UP000593567"/>
    </source>
</evidence>
<evidence type="ECO:0000256" key="1">
    <source>
        <dbReference type="SAM" id="Phobius"/>
    </source>
</evidence>
<dbReference type="Proteomes" id="UP000593567">
    <property type="component" value="Unassembled WGS sequence"/>
</dbReference>
<gene>
    <name evidence="2" type="ORF">EB796_002365</name>
</gene>
<keyword evidence="1" id="KW-1133">Transmembrane helix</keyword>
<dbReference type="Gene3D" id="3.90.190.10">
    <property type="entry name" value="Protein tyrosine phosphatase superfamily"/>
    <property type="match status" value="1"/>
</dbReference>
<accession>A0A7J7KMF4</accession>
<dbReference type="AlphaFoldDB" id="A0A7J7KMF4"/>
<name>A0A7J7KMF4_BUGNE</name>
<protein>
    <submittedName>
        <fullName evidence="2">Uncharacterized protein</fullName>
    </submittedName>
</protein>